<gene>
    <name evidence="2" type="ORF">PENTCL1PPCAC_1806</name>
</gene>
<keyword evidence="1" id="KW-0812">Transmembrane</keyword>
<reference evidence="2" key="1">
    <citation type="submission" date="2023-10" db="EMBL/GenBank/DDBJ databases">
        <title>Genome assembly of Pristionchus species.</title>
        <authorList>
            <person name="Yoshida K."/>
            <person name="Sommer R.J."/>
        </authorList>
    </citation>
    <scope>NUCLEOTIDE SEQUENCE</scope>
    <source>
        <strain evidence="2">RS0144</strain>
    </source>
</reference>
<name>A0AAV5S936_9BILA</name>
<proteinExistence type="predicted"/>
<organism evidence="2 3">
    <name type="scientific">Pristionchus entomophagus</name>
    <dbReference type="NCBI Taxonomy" id="358040"/>
    <lineage>
        <taxon>Eukaryota</taxon>
        <taxon>Metazoa</taxon>
        <taxon>Ecdysozoa</taxon>
        <taxon>Nematoda</taxon>
        <taxon>Chromadorea</taxon>
        <taxon>Rhabditida</taxon>
        <taxon>Rhabditina</taxon>
        <taxon>Diplogasteromorpha</taxon>
        <taxon>Diplogasteroidea</taxon>
        <taxon>Neodiplogasteridae</taxon>
        <taxon>Pristionchus</taxon>
    </lineage>
</organism>
<keyword evidence="3" id="KW-1185">Reference proteome</keyword>
<evidence type="ECO:0000313" key="3">
    <source>
        <dbReference type="Proteomes" id="UP001432027"/>
    </source>
</evidence>
<keyword evidence="1" id="KW-1133">Transmembrane helix</keyword>
<feature type="transmembrane region" description="Helical" evidence="1">
    <location>
        <begin position="20"/>
        <end position="41"/>
    </location>
</feature>
<sequence length="120" mass="13219">SSSYSLDNSSVYRNQSSSLINNIIIFSFSIFILLVDSSFSFSFSFSFPSFSIPSPLPRHSRHTHRTLLPKAVELAGLSSHQVLAGARKVTPTISASLTEKVRCVQRRGVPSYSNPNLITI</sequence>
<evidence type="ECO:0000313" key="2">
    <source>
        <dbReference type="EMBL" id="GMS79631.1"/>
    </source>
</evidence>
<protein>
    <submittedName>
        <fullName evidence="2">Uncharacterized protein</fullName>
    </submittedName>
</protein>
<dbReference type="Proteomes" id="UP001432027">
    <property type="component" value="Unassembled WGS sequence"/>
</dbReference>
<feature type="non-terminal residue" evidence="2">
    <location>
        <position position="1"/>
    </location>
</feature>
<comment type="caution">
    <text evidence="2">The sequence shown here is derived from an EMBL/GenBank/DDBJ whole genome shotgun (WGS) entry which is preliminary data.</text>
</comment>
<keyword evidence="1" id="KW-0472">Membrane</keyword>
<dbReference type="AlphaFoldDB" id="A0AAV5S936"/>
<accession>A0AAV5S936</accession>
<evidence type="ECO:0000256" key="1">
    <source>
        <dbReference type="SAM" id="Phobius"/>
    </source>
</evidence>
<dbReference type="EMBL" id="BTSX01000001">
    <property type="protein sequence ID" value="GMS79631.1"/>
    <property type="molecule type" value="Genomic_DNA"/>
</dbReference>